<keyword evidence="4 8" id="KW-1133">Transmembrane helix</keyword>
<comment type="subcellular location">
    <subcellularLocation>
        <location evidence="1">Membrane</location>
        <topology evidence="1">Multi-pass membrane protein</topology>
    </subcellularLocation>
</comment>
<dbReference type="RefSeq" id="WP_196816170.1">
    <property type="nucleotide sequence ID" value="NZ_CP012850.1"/>
</dbReference>
<dbReference type="AlphaFoldDB" id="A0A654M2V9"/>
<evidence type="ECO:0000256" key="4">
    <source>
        <dbReference type="ARBA" id="ARBA00022989"/>
    </source>
</evidence>
<evidence type="ECO:0000256" key="8">
    <source>
        <dbReference type="SAM" id="Phobius"/>
    </source>
</evidence>
<keyword evidence="11" id="KW-1185">Reference proteome</keyword>
<evidence type="ECO:0000256" key="7">
    <source>
        <dbReference type="ARBA" id="ARBA00023303"/>
    </source>
</evidence>
<dbReference type="GO" id="GO:0005251">
    <property type="term" value="F:delayed rectifier potassium channel activity"/>
    <property type="evidence" value="ECO:0007669"/>
    <property type="project" value="TreeGrafter"/>
</dbReference>
<dbReference type="Gene3D" id="1.10.287.70">
    <property type="match status" value="1"/>
</dbReference>
<dbReference type="GeneID" id="60422717"/>
<keyword evidence="2" id="KW-0813">Transport</keyword>
<evidence type="ECO:0000256" key="1">
    <source>
        <dbReference type="ARBA" id="ARBA00004141"/>
    </source>
</evidence>
<evidence type="ECO:0000259" key="9">
    <source>
        <dbReference type="Pfam" id="PF07885"/>
    </source>
</evidence>
<feature type="transmembrane region" description="Helical" evidence="8">
    <location>
        <begin position="15"/>
        <end position="36"/>
    </location>
</feature>
<organism evidence="10 11">
    <name type="scientific">Candidatus Nitrosocosmicus oleophilus</name>
    <dbReference type="NCBI Taxonomy" id="1353260"/>
    <lineage>
        <taxon>Archaea</taxon>
        <taxon>Nitrososphaerota</taxon>
        <taxon>Nitrososphaeria</taxon>
        <taxon>Nitrososphaerales</taxon>
        <taxon>Nitrososphaeraceae</taxon>
        <taxon>Candidatus Nitrosocosmicus</taxon>
    </lineage>
</organism>
<dbReference type="GO" id="GO:0001508">
    <property type="term" value="P:action potential"/>
    <property type="evidence" value="ECO:0007669"/>
    <property type="project" value="TreeGrafter"/>
</dbReference>
<keyword evidence="6 8" id="KW-0472">Membrane</keyword>
<name>A0A654M2V9_9ARCH</name>
<evidence type="ECO:0000256" key="6">
    <source>
        <dbReference type="ARBA" id="ARBA00023136"/>
    </source>
</evidence>
<evidence type="ECO:0000313" key="10">
    <source>
        <dbReference type="EMBL" id="ALI37006.1"/>
    </source>
</evidence>
<evidence type="ECO:0000256" key="3">
    <source>
        <dbReference type="ARBA" id="ARBA00022692"/>
    </source>
</evidence>
<dbReference type="SUPFAM" id="SSF81324">
    <property type="entry name" value="Voltage-gated potassium channels"/>
    <property type="match status" value="1"/>
</dbReference>
<keyword evidence="5" id="KW-0406">Ion transport</keyword>
<keyword evidence="3 8" id="KW-0812">Transmembrane</keyword>
<dbReference type="InterPro" id="IPR028325">
    <property type="entry name" value="VG_K_chnl"/>
</dbReference>
<evidence type="ECO:0000313" key="11">
    <source>
        <dbReference type="Proteomes" id="UP000058925"/>
    </source>
</evidence>
<dbReference type="KEGG" id="taa:NMY3_02816"/>
<protein>
    <submittedName>
        <fullName evidence="10">pH-gated potassium channel KcsA</fullName>
    </submittedName>
</protein>
<gene>
    <name evidence="10" type="primary">kcsA_1</name>
    <name evidence="10" type="ORF">NMY3_02816</name>
</gene>
<keyword evidence="7 10" id="KW-0407">Ion channel</keyword>
<feature type="transmembrane region" description="Helical" evidence="8">
    <location>
        <begin position="48"/>
        <end position="65"/>
    </location>
</feature>
<dbReference type="Proteomes" id="UP000058925">
    <property type="component" value="Chromosome"/>
</dbReference>
<dbReference type="Pfam" id="PF07885">
    <property type="entry name" value="Ion_trans_2"/>
    <property type="match status" value="1"/>
</dbReference>
<dbReference type="PRINTS" id="PR00169">
    <property type="entry name" value="KCHANNEL"/>
</dbReference>
<reference evidence="11" key="1">
    <citation type="submission" date="2015-10" db="EMBL/GenBank/DDBJ databases">
        <title>Niche specialization of a soil ammonia-oxidizing archaeon, Candidatus Nitrosocosmicus oleophilus.</title>
        <authorList>
            <person name="Jung M.-Y."/>
            <person name="Rhee S.-K."/>
        </authorList>
    </citation>
    <scope>NUCLEOTIDE SEQUENCE [LARGE SCALE GENOMIC DNA]</scope>
    <source>
        <strain evidence="11">MY3</strain>
    </source>
</reference>
<proteinExistence type="predicted"/>
<feature type="domain" description="Potassium channel" evidence="9">
    <location>
        <begin position="21"/>
        <end position="98"/>
    </location>
</feature>
<accession>A0A654M2V9</accession>
<dbReference type="InterPro" id="IPR013099">
    <property type="entry name" value="K_chnl_dom"/>
</dbReference>
<dbReference type="GO" id="GO:0008076">
    <property type="term" value="C:voltage-gated potassium channel complex"/>
    <property type="evidence" value="ECO:0007669"/>
    <property type="project" value="InterPro"/>
</dbReference>
<feature type="transmembrane region" description="Helical" evidence="8">
    <location>
        <begin position="77"/>
        <end position="97"/>
    </location>
</feature>
<dbReference type="OrthoDB" id="56871at2157"/>
<evidence type="ECO:0000256" key="2">
    <source>
        <dbReference type="ARBA" id="ARBA00022448"/>
    </source>
</evidence>
<dbReference type="PANTHER" id="PTHR11537">
    <property type="entry name" value="VOLTAGE-GATED POTASSIUM CHANNEL"/>
    <property type="match status" value="1"/>
</dbReference>
<evidence type="ECO:0000256" key="5">
    <source>
        <dbReference type="ARBA" id="ARBA00023065"/>
    </source>
</evidence>
<sequence>MRSDRLYRILEKYPVVAPTIVASFIIFFGGIGVYLVEHDHPGTNITNLGDAFWWAIVTITTVGYGEYFPLTFVGRVIGVLVMLSGIGTAVMIVTIISERRLKHLEARLKPKTDGHLGLFGTDTKTDIKIKIDGIEKLSEEDFNNLITMMKSLRLTLLEESKNLFKCSRCSNISYDKPKFCSNCGLEIT</sequence>
<dbReference type="EMBL" id="CP012850">
    <property type="protein sequence ID" value="ALI37006.1"/>
    <property type="molecule type" value="Genomic_DNA"/>
</dbReference>
<dbReference type="PANTHER" id="PTHR11537:SF113">
    <property type="entry name" value="POTASSIUM VOLTAGE-GATED CHANNEL PROTEIN SHAKER"/>
    <property type="match status" value="1"/>
</dbReference>